<feature type="compositionally biased region" description="Basic and acidic residues" evidence="5">
    <location>
        <begin position="224"/>
        <end position="234"/>
    </location>
</feature>
<comment type="caution">
    <text evidence="7">The sequence shown here is derived from an EMBL/GenBank/DDBJ whole genome shotgun (WGS) entry which is preliminary data.</text>
</comment>
<evidence type="ECO:0000313" key="7">
    <source>
        <dbReference type="EMBL" id="MBE1876537.1"/>
    </source>
</evidence>
<name>A0ABR9MYS0_9MICO</name>
<evidence type="ECO:0000313" key="8">
    <source>
        <dbReference type="Proteomes" id="UP000625527"/>
    </source>
</evidence>
<evidence type="ECO:0000256" key="3">
    <source>
        <dbReference type="ARBA" id="ARBA00022763"/>
    </source>
</evidence>
<dbReference type="EC" id="3.2.2.21" evidence="2"/>
<dbReference type="SMART" id="SM00478">
    <property type="entry name" value="ENDO3c"/>
    <property type="match status" value="1"/>
</dbReference>
<dbReference type="PANTHER" id="PTHR43003">
    <property type="entry name" value="DNA-3-METHYLADENINE GLYCOSYLASE"/>
    <property type="match status" value="1"/>
</dbReference>
<dbReference type="InterPro" id="IPR011257">
    <property type="entry name" value="DNA_glycosylase"/>
</dbReference>
<dbReference type="InterPro" id="IPR003265">
    <property type="entry name" value="HhH-GPD_domain"/>
</dbReference>
<keyword evidence="4" id="KW-0234">DNA repair</keyword>
<organism evidence="7 8">
    <name type="scientific">Myceligenerans pegani</name>
    <dbReference type="NCBI Taxonomy" id="2776917"/>
    <lineage>
        <taxon>Bacteria</taxon>
        <taxon>Bacillati</taxon>
        <taxon>Actinomycetota</taxon>
        <taxon>Actinomycetes</taxon>
        <taxon>Micrococcales</taxon>
        <taxon>Promicromonosporaceae</taxon>
        <taxon>Myceligenerans</taxon>
    </lineage>
</organism>
<evidence type="ECO:0000259" key="6">
    <source>
        <dbReference type="SMART" id="SM00478"/>
    </source>
</evidence>
<dbReference type="CDD" id="cd00056">
    <property type="entry name" value="ENDO3c"/>
    <property type="match status" value="1"/>
</dbReference>
<protein>
    <recommendedName>
        <fullName evidence="2">DNA-3-methyladenine glycosylase II</fullName>
        <ecNumber evidence="2">3.2.2.21</ecNumber>
    </recommendedName>
</protein>
<evidence type="ECO:0000256" key="1">
    <source>
        <dbReference type="ARBA" id="ARBA00000086"/>
    </source>
</evidence>
<comment type="catalytic activity">
    <reaction evidence="1">
        <text>Hydrolysis of alkylated DNA, releasing 3-methyladenine, 3-methylguanine, 7-methylguanine and 7-methyladenine.</text>
        <dbReference type="EC" id="3.2.2.21"/>
    </reaction>
</comment>
<keyword evidence="8" id="KW-1185">Reference proteome</keyword>
<gene>
    <name evidence="7" type="ORF">IHE71_12545</name>
</gene>
<dbReference type="InterPro" id="IPR051912">
    <property type="entry name" value="Alkylbase_DNA_Glycosylase/TA"/>
</dbReference>
<evidence type="ECO:0000256" key="5">
    <source>
        <dbReference type="SAM" id="MobiDB-lite"/>
    </source>
</evidence>
<evidence type="ECO:0000256" key="2">
    <source>
        <dbReference type="ARBA" id="ARBA00012000"/>
    </source>
</evidence>
<dbReference type="Pfam" id="PF00730">
    <property type="entry name" value="HhH-GPD"/>
    <property type="match status" value="1"/>
</dbReference>
<feature type="region of interest" description="Disordered" evidence="5">
    <location>
        <begin position="224"/>
        <end position="243"/>
    </location>
</feature>
<dbReference type="SUPFAM" id="SSF48150">
    <property type="entry name" value="DNA-glycosylase"/>
    <property type="match status" value="1"/>
</dbReference>
<dbReference type="Gene3D" id="1.10.340.30">
    <property type="entry name" value="Hypothetical protein, domain 2"/>
    <property type="match status" value="1"/>
</dbReference>
<dbReference type="Gene3D" id="1.10.1670.40">
    <property type="match status" value="1"/>
</dbReference>
<reference evidence="7 8" key="1">
    <citation type="submission" date="2020-10" db="EMBL/GenBank/DDBJ databases">
        <title>Myceligenerans pegani sp. nov., an endophytic actinomycete isolated from Peganum harmala L. in Xinjiang, China.</title>
        <authorList>
            <person name="Xin L."/>
        </authorList>
    </citation>
    <scope>NUCLEOTIDE SEQUENCE [LARGE SCALE GENOMIC DNA]</scope>
    <source>
        <strain evidence="7 8">TRM65318</strain>
    </source>
</reference>
<dbReference type="EMBL" id="JADAQT010000086">
    <property type="protein sequence ID" value="MBE1876537.1"/>
    <property type="molecule type" value="Genomic_DNA"/>
</dbReference>
<dbReference type="Proteomes" id="UP000625527">
    <property type="component" value="Unassembled WGS sequence"/>
</dbReference>
<proteinExistence type="predicted"/>
<accession>A0ABR9MYS0</accession>
<sequence length="243" mass="26553">MTMTRTGKRATKEQRAAAEYLGSLDDSLARWVRSTGPIDAYDAHLPVAVGSPLEWLSFAVVSRQLSRASSLAIYGRLVARFGGTITAARVVSADEQALRDAGLSHQKARTIRALAERVDDGRLDTDELATMTDAEIHAGLVAVPGIGPSSAHRFMLHYLRRPDVFPSGDLAVRKAITALDHLDGVITPKAAERRSEPWQPYRSYATSYLWGYMWRAHEATEVRAPQRELADEGGHQSSSPSGS</sequence>
<dbReference type="PANTHER" id="PTHR43003:SF5">
    <property type="entry name" value="DNA-3-METHYLADENINE GLYCOSYLASE"/>
    <property type="match status" value="1"/>
</dbReference>
<feature type="domain" description="HhH-GPD" evidence="6">
    <location>
        <begin position="61"/>
        <end position="218"/>
    </location>
</feature>
<evidence type="ECO:0000256" key="4">
    <source>
        <dbReference type="ARBA" id="ARBA00023204"/>
    </source>
</evidence>
<keyword evidence="3" id="KW-0227">DNA damage</keyword>